<name>E6W5U7_DESIS</name>
<evidence type="ECO:0000256" key="4">
    <source>
        <dbReference type="ARBA" id="ARBA00022692"/>
    </source>
</evidence>
<proteinExistence type="predicted"/>
<dbReference type="HOGENOM" id="CLU_000604_84_9_0"/>
<dbReference type="STRING" id="653733.Selin_2519"/>
<dbReference type="SUPFAM" id="SSF52540">
    <property type="entry name" value="P-loop containing nucleoside triphosphate hydrolases"/>
    <property type="match status" value="1"/>
</dbReference>
<feature type="transmembrane region" description="Helical" evidence="9">
    <location>
        <begin position="142"/>
        <end position="162"/>
    </location>
</feature>
<dbReference type="PROSITE" id="PS50929">
    <property type="entry name" value="ABC_TM1F"/>
    <property type="match status" value="1"/>
</dbReference>
<dbReference type="OrthoDB" id="9806127at2"/>
<dbReference type="GO" id="GO:0034040">
    <property type="term" value="F:ATPase-coupled lipid transmembrane transporter activity"/>
    <property type="evidence" value="ECO:0007669"/>
    <property type="project" value="TreeGrafter"/>
</dbReference>
<keyword evidence="7 9" id="KW-1133">Transmembrane helix</keyword>
<dbReference type="InterPro" id="IPR003593">
    <property type="entry name" value="AAA+_ATPase"/>
</dbReference>
<dbReference type="AlphaFoldDB" id="E6W5U7"/>
<reference evidence="12 13" key="1">
    <citation type="submission" date="2010-12" db="EMBL/GenBank/DDBJ databases">
        <title>Complete sequence of Desulfurispirillum indicum S5.</title>
        <authorList>
            <consortium name="US DOE Joint Genome Institute"/>
            <person name="Lucas S."/>
            <person name="Copeland A."/>
            <person name="Lapidus A."/>
            <person name="Cheng J.-F."/>
            <person name="Goodwin L."/>
            <person name="Pitluck S."/>
            <person name="Chertkov O."/>
            <person name="Held B."/>
            <person name="Detter J.C."/>
            <person name="Han C."/>
            <person name="Tapia R."/>
            <person name="Land M."/>
            <person name="Hauser L."/>
            <person name="Kyrpides N."/>
            <person name="Ivanova N."/>
            <person name="Mikhailova N."/>
            <person name="Haggblom M."/>
            <person name="Rauschenbach I."/>
            <person name="Bini E."/>
            <person name="Woyke T."/>
        </authorList>
    </citation>
    <scope>NUCLEOTIDE SEQUENCE [LARGE SCALE GENOMIC DNA]</scope>
    <source>
        <strain evidence="13">ATCC BAA-1389 / DSM 22839 / S5</strain>
    </source>
</reference>
<dbReference type="NCBIfam" id="TIGR02857">
    <property type="entry name" value="CydD"/>
    <property type="match status" value="1"/>
</dbReference>
<evidence type="ECO:0000256" key="8">
    <source>
        <dbReference type="ARBA" id="ARBA00023136"/>
    </source>
</evidence>
<dbReference type="InterPro" id="IPR017871">
    <property type="entry name" value="ABC_transporter-like_CS"/>
</dbReference>
<dbReference type="KEGG" id="din:Selin_2519"/>
<dbReference type="SUPFAM" id="SSF90123">
    <property type="entry name" value="ABC transporter transmembrane region"/>
    <property type="match status" value="1"/>
</dbReference>
<evidence type="ECO:0000256" key="6">
    <source>
        <dbReference type="ARBA" id="ARBA00022840"/>
    </source>
</evidence>
<dbReference type="GO" id="GO:0005524">
    <property type="term" value="F:ATP binding"/>
    <property type="evidence" value="ECO:0007669"/>
    <property type="project" value="UniProtKB-KW"/>
</dbReference>
<feature type="transmembrane region" description="Helical" evidence="9">
    <location>
        <begin position="20"/>
        <end position="46"/>
    </location>
</feature>
<dbReference type="Gene3D" id="1.20.1560.10">
    <property type="entry name" value="ABC transporter type 1, transmembrane domain"/>
    <property type="match status" value="1"/>
</dbReference>
<dbReference type="InterPro" id="IPR003439">
    <property type="entry name" value="ABC_transporter-like_ATP-bd"/>
</dbReference>
<protein>
    <submittedName>
        <fullName evidence="12">ABC transporter, CydDC cysteine exporter (CydDC-E) family, permease/ATP-binding protein CydD</fullName>
    </submittedName>
</protein>
<dbReference type="CDD" id="cd18584">
    <property type="entry name" value="ABC_6TM_AarD_CydD"/>
    <property type="match status" value="1"/>
</dbReference>
<dbReference type="PROSITE" id="PS50893">
    <property type="entry name" value="ABC_TRANSPORTER_2"/>
    <property type="match status" value="1"/>
</dbReference>
<dbReference type="GO" id="GO:0140359">
    <property type="term" value="F:ABC-type transporter activity"/>
    <property type="evidence" value="ECO:0007669"/>
    <property type="project" value="InterPro"/>
</dbReference>
<keyword evidence="8 9" id="KW-0472">Membrane</keyword>
<evidence type="ECO:0000313" key="13">
    <source>
        <dbReference type="Proteomes" id="UP000002572"/>
    </source>
</evidence>
<dbReference type="Pfam" id="PF00005">
    <property type="entry name" value="ABC_tran"/>
    <property type="match status" value="1"/>
</dbReference>
<keyword evidence="6 12" id="KW-0067">ATP-binding</keyword>
<evidence type="ECO:0000256" key="5">
    <source>
        <dbReference type="ARBA" id="ARBA00022741"/>
    </source>
</evidence>
<dbReference type="InterPro" id="IPR014216">
    <property type="entry name" value="ABC_transptr_CydD"/>
</dbReference>
<dbReference type="GO" id="GO:0016887">
    <property type="term" value="F:ATP hydrolysis activity"/>
    <property type="evidence" value="ECO:0007669"/>
    <property type="project" value="InterPro"/>
</dbReference>
<evidence type="ECO:0000256" key="1">
    <source>
        <dbReference type="ARBA" id="ARBA00004651"/>
    </source>
</evidence>
<dbReference type="InterPro" id="IPR036640">
    <property type="entry name" value="ABC1_TM_sf"/>
</dbReference>
<evidence type="ECO:0000256" key="2">
    <source>
        <dbReference type="ARBA" id="ARBA00022448"/>
    </source>
</evidence>
<feature type="domain" description="ABC transmembrane type-1" evidence="11">
    <location>
        <begin position="22"/>
        <end position="313"/>
    </location>
</feature>
<dbReference type="FunFam" id="3.40.50.300:FF:000299">
    <property type="entry name" value="ABC transporter ATP-binding protein/permease"/>
    <property type="match status" value="1"/>
</dbReference>
<evidence type="ECO:0000313" key="12">
    <source>
        <dbReference type="EMBL" id="ADU67232.1"/>
    </source>
</evidence>
<keyword evidence="4 9" id="KW-0812">Transmembrane</keyword>
<keyword evidence="2" id="KW-0813">Transport</keyword>
<organism evidence="12 13">
    <name type="scientific">Desulfurispirillum indicum (strain ATCC BAA-1389 / DSM 22839 / S5)</name>
    <dbReference type="NCBI Taxonomy" id="653733"/>
    <lineage>
        <taxon>Bacteria</taxon>
        <taxon>Pseudomonadati</taxon>
        <taxon>Chrysiogenota</taxon>
        <taxon>Chrysiogenia</taxon>
        <taxon>Chrysiogenales</taxon>
        <taxon>Chrysiogenaceae</taxon>
        <taxon>Desulfurispirillum</taxon>
    </lineage>
</organism>
<dbReference type="GO" id="GO:0042883">
    <property type="term" value="P:cysteine transport"/>
    <property type="evidence" value="ECO:0007669"/>
    <property type="project" value="InterPro"/>
</dbReference>
<dbReference type="InParanoid" id="E6W5U7"/>
<dbReference type="Pfam" id="PF00664">
    <property type="entry name" value="ABC_membrane"/>
    <property type="match status" value="1"/>
</dbReference>
<dbReference type="InterPro" id="IPR011527">
    <property type="entry name" value="ABC1_TM_dom"/>
</dbReference>
<sequence>MQKTASVQWLDAIACHSRRWVLWGVVLGGLGGVLIILQAGLLAHVIHEAFMEGISRAALLPFFGFLVLVIALRALIAWGRELLGQRASTQVRRVVRQQLLEHIGRLGPVYASEQRAASLSSALLERVEALHGYFSHYLPQKMLAIVIPATIGLAVFPVSWVVGTIFLVTAPLIPFFMVMIGRGAATLNQKNFQALSRMSAHFLDTLQGLATLKIFFRSRDEAQRIAKSSEEYRQGTMAVLRVAFLSSAVLEFLTAVAIAMTAVYLGMHFLHYLDFGLYGRELTLKMGLFLLLLAPEFYQPLRELGTHYHARAEAVGAAEGIQAILRAPAQAAPRDGEPFGPVGNIAIDFRSVHHCFGTERVALENLCLSIEAGQWVAVVGASGAGKTTMLNLLLGFLSLQQGQILVNGQDLGSLNMEHWRRHVAWVPQSPTLFYGSIADNIALGSEAMTRSRVIEAARRGRVLDFSDALRGGLDAPVGEQGNLLSGGQARRVALARAFAKDAPLVVLDEPTAGLDGENERLIMEGLKGLAAGRTMMMLTHRLDTARLADRIVVMDRGRIVEAGSHAELMALEGTYAALVRSGRAEVLP</sequence>
<feature type="domain" description="ABC transporter" evidence="10">
    <location>
        <begin position="347"/>
        <end position="581"/>
    </location>
</feature>
<keyword evidence="13" id="KW-1185">Reference proteome</keyword>
<keyword evidence="3" id="KW-1003">Cell membrane</keyword>
<dbReference type="PROSITE" id="PS00211">
    <property type="entry name" value="ABC_TRANSPORTER_1"/>
    <property type="match status" value="1"/>
</dbReference>
<evidence type="ECO:0000256" key="7">
    <source>
        <dbReference type="ARBA" id="ARBA00022989"/>
    </source>
</evidence>
<dbReference type="eggNOG" id="COG4988">
    <property type="taxonomic scope" value="Bacteria"/>
</dbReference>
<dbReference type="EMBL" id="CP002432">
    <property type="protein sequence ID" value="ADU67232.1"/>
    <property type="molecule type" value="Genomic_DNA"/>
</dbReference>
<dbReference type="RefSeq" id="WP_013507102.1">
    <property type="nucleotide sequence ID" value="NC_014836.1"/>
</dbReference>
<feature type="transmembrane region" description="Helical" evidence="9">
    <location>
        <begin position="242"/>
        <end position="265"/>
    </location>
</feature>
<dbReference type="SMART" id="SM00382">
    <property type="entry name" value="AAA"/>
    <property type="match status" value="1"/>
</dbReference>
<accession>E6W5U7</accession>
<dbReference type="PANTHER" id="PTHR24221">
    <property type="entry name" value="ATP-BINDING CASSETTE SUB-FAMILY B"/>
    <property type="match status" value="1"/>
</dbReference>
<dbReference type="Proteomes" id="UP000002572">
    <property type="component" value="Chromosome"/>
</dbReference>
<comment type="subcellular location">
    <subcellularLocation>
        <location evidence="1">Cell membrane</location>
        <topology evidence="1">Multi-pass membrane protein</topology>
    </subcellularLocation>
</comment>
<dbReference type="Gene3D" id="3.40.50.300">
    <property type="entry name" value="P-loop containing nucleotide triphosphate hydrolases"/>
    <property type="match status" value="1"/>
</dbReference>
<keyword evidence="5" id="KW-0547">Nucleotide-binding</keyword>
<evidence type="ECO:0000259" key="10">
    <source>
        <dbReference type="PROSITE" id="PS50893"/>
    </source>
</evidence>
<dbReference type="GO" id="GO:0005886">
    <property type="term" value="C:plasma membrane"/>
    <property type="evidence" value="ECO:0007669"/>
    <property type="project" value="UniProtKB-SubCell"/>
</dbReference>
<dbReference type="PANTHER" id="PTHR24221:SF261">
    <property type="entry name" value="GLUTATHIONE_L-CYSTEINE TRANSPORT SYSTEM ATP-BINDING_PERMEASE PROTEIN CYDD"/>
    <property type="match status" value="1"/>
</dbReference>
<evidence type="ECO:0000259" key="11">
    <source>
        <dbReference type="PROSITE" id="PS50929"/>
    </source>
</evidence>
<evidence type="ECO:0000256" key="9">
    <source>
        <dbReference type="SAM" id="Phobius"/>
    </source>
</evidence>
<dbReference type="InterPro" id="IPR027417">
    <property type="entry name" value="P-loop_NTPase"/>
</dbReference>
<dbReference type="FunCoup" id="E6W5U7">
    <property type="interactions" value="58"/>
</dbReference>
<feature type="transmembrane region" description="Helical" evidence="9">
    <location>
        <begin position="58"/>
        <end position="76"/>
    </location>
</feature>
<feature type="transmembrane region" description="Helical" evidence="9">
    <location>
        <begin position="168"/>
        <end position="188"/>
    </location>
</feature>
<gene>
    <name evidence="12" type="ordered locus">Selin_2519</name>
</gene>
<dbReference type="InterPro" id="IPR039421">
    <property type="entry name" value="Type_1_exporter"/>
</dbReference>
<evidence type="ECO:0000256" key="3">
    <source>
        <dbReference type="ARBA" id="ARBA00022475"/>
    </source>
</evidence>